<accession>A0A6C0I8Z9</accession>
<dbReference type="Gene3D" id="3.90.1290.10">
    <property type="entry name" value="Plakin repeat"/>
    <property type="match status" value="1"/>
</dbReference>
<evidence type="ECO:0000313" key="1">
    <source>
        <dbReference type="EMBL" id="QHT89434.1"/>
    </source>
</evidence>
<dbReference type="AlphaFoldDB" id="A0A6C0I8Z9"/>
<proteinExistence type="predicted"/>
<dbReference type="SUPFAM" id="SSF57184">
    <property type="entry name" value="Growth factor receptor domain"/>
    <property type="match status" value="1"/>
</dbReference>
<name>A0A6C0I8Z9_9ZZZZ</name>
<dbReference type="InterPro" id="IPR035915">
    <property type="entry name" value="Plakin_repeat_sf"/>
</dbReference>
<dbReference type="EMBL" id="MN740140">
    <property type="protein sequence ID" value="QHT89434.1"/>
    <property type="molecule type" value="Genomic_DNA"/>
</dbReference>
<dbReference type="InterPro" id="IPR009030">
    <property type="entry name" value="Growth_fac_rcpt_cys_sf"/>
</dbReference>
<reference evidence="1" key="1">
    <citation type="journal article" date="2020" name="Nature">
        <title>Giant virus diversity and host interactions through global metagenomics.</title>
        <authorList>
            <person name="Schulz F."/>
            <person name="Roux S."/>
            <person name="Paez-Espino D."/>
            <person name="Jungbluth S."/>
            <person name="Walsh D.A."/>
            <person name="Denef V.J."/>
            <person name="McMahon K.D."/>
            <person name="Konstantinidis K.T."/>
            <person name="Eloe-Fadrosh E.A."/>
            <person name="Kyrpides N.C."/>
            <person name="Woyke T."/>
        </authorList>
    </citation>
    <scope>NUCLEOTIDE SEQUENCE</scope>
    <source>
        <strain evidence="1">GVMAG-M-3300023184-60</strain>
    </source>
</reference>
<sequence length="484" mass="55526">MPKKDNVCSRILTPKQVGPICWFMATFVAMFYSQRSRKKLLKASEGWDTKKKLFKLLKHVLDEKYLKVGSRESEDYKHFKDTTFGEILQYLNIENKDKFPYNPKKVKHGFDPVLYIGKLYKLLNVDYKMFEYIIKDDTLAYSYYNDEYNFIKHVIEGKNLKISVDFSERKKKYVEDNNAPQVLLVELGNEIGDKGNSSWVYNKYFPSNIIPDGDTKDNLKSLQEKITYNGKEYNLDSVVLSNWNNPIHAIAGITCKKDRYVYNGWTRTSMDPAMGNKLVDRNIPCELMKFNWNIIKHTDFCLNVVECIPDKLKKKLKNKDELCFNFSKGSRILIYVRKDAKSDTSSKDGLGDVAKSVRKSITKSPKKCPEGKVLNPKTGRCILIKNAMKKSPTSPKKCPEGKVLNPKTGRCILIKNAMKKSPKSPKSPKKCPEGKVLNPKTGRCILIKNATKKSPKSPKKCPEGKVLNPKTGRCILIRNIRIAK</sequence>
<protein>
    <submittedName>
        <fullName evidence="1">Uncharacterized protein</fullName>
    </submittedName>
</protein>
<organism evidence="1">
    <name type="scientific">viral metagenome</name>
    <dbReference type="NCBI Taxonomy" id="1070528"/>
    <lineage>
        <taxon>unclassified sequences</taxon>
        <taxon>metagenomes</taxon>
        <taxon>organismal metagenomes</taxon>
    </lineage>
</organism>